<dbReference type="AlphaFoldDB" id="A0A2J8IZZ6"/>
<evidence type="ECO:0000313" key="3">
    <source>
        <dbReference type="Proteomes" id="UP000236370"/>
    </source>
</evidence>
<feature type="signal peptide" evidence="1">
    <location>
        <begin position="1"/>
        <end position="15"/>
    </location>
</feature>
<reference evidence="2 3" key="1">
    <citation type="submission" date="2017-12" db="EMBL/GenBank/DDBJ databases">
        <title>High-resolution comparative analysis of great ape genomes.</title>
        <authorList>
            <person name="Pollen A."/>
            <person name="Hastie A."/>
            <person name="Hormozdiari F."/>
            <person name="Dougherty M."/>
            <person name="Liu R."/>
            <person name="Chaisson M."/>
            <person name="Hoppe E."/>
            <person name="Hill C."/>
            <person name="Pang A."/>
            <person name="Hillier L."/>
            <person name="Baker C."/>
            <person name="Armstrong J."/>
            <person name="Shendure J."/>
            <person name="Paten B."/>
            <person name="Wilson R."/>
            <person name="Chao H."/>
            <person name="Schneider V."/>
            <person name="Ventura M."/>
            <person name="Kronenberg Z."/>
            <person name="Murali S."/>
            <person name="Gordon D."/>
            <person name="Cantsilieris S."/>
            <person name="Munson K."/>
            <person name="Nelson B."/>
            <person name="Raja A."/>
            <person name="Underwood J."/>
            <person name="Diekhans M."/>
            <person name="Fiddes I."/>
            <person name="Haussler D."/>
            <person name="Eichler E."/>
        </authorList>
    </citation>
    <scope>NUCLEOTIDE SEQUENCE [LARGE SCALE GENOMIC DNA]</scope>
    <source>
        <strain evidence="2">Yerkes chimp pedigree #C0471</strain>
    </source>
</reference>
<sequence length="88" mass="9725">MWYRLLAAAGSRAVAGPLALLWRCGGPGGGRTAKTSARALGKARQCFQGIHFQKLTLQARPTLFSRWLCSKPPKGFEKYFKRSGRNTN</sequence>
<evidence type="ECO:0000256" key="1">
    <source>
        <dbReference type="SAM" id="SignalP"/>
    </source>
</evidence>
<name>A0A2J8IZZ6_PANTR</name>
<comment type="caution">
    <text evidence="2">The sequence shown here is derived from an EMBL/GenBank/DDBJ whole genome shotgun (WGS) entry which is preliminary data.</text>
</comment>
<proteinExistence type="predicted"/>
<evidence type="ECO:0000313" key="2">
    <source>
        <dbReference type="EMBL" id="PNI16091.1"/>
    </source>
</evidence>
<dbReference type="Proteomes" id="UP000236370">
    <property type="component" value="Unassembled WGS sequence"/>
</dbReference>
<gene>
    <name evidence="2" type="ORF">CK820_G0051597</name>
</gene>
<organism evidence="2 3">
    <name type="scientific">Pan troglodytes</name>
    <name type="common">Chimpanzee</name>
    <dbReference type="NCBI Taxonomy" id="9598"/>
    <lineage>
        <taxon>Eukaryota</taxon>
        <taxon>Metazoa</taxon>
        <taxon>Chordata</taxon>
        <taxon>Craniata</taxon>
        <taxon>Vertebrata</taxon>
        <taxon>Euteleostomi</taxon>
        <taxon>Mammalia</taxon>
        <taxon>Eutheria</taxon>
        <taxon>Euarchontoglires</taxon>
        <taxon>Primates</taxon>
        <taxon>Haplorrhini</taxon>
        <taxon>Catarrhini</taxon>
        <taxon>Hominidae</taxon>
        <taxon>Pan</taxon>
    </lineage>
</organism>
<feature type="chain" id="PRO_5014367721" evidence="1">
    <location>
        <begin position="16"/>
        <end position="88"/>
    </location>
</feature>
<protein>
    <submittedName>
        <fullName evidence="2">AFG3L1P isoform 18</fullName>
    </submittedName>
</protein>
<accession>A0A2J8IZZ6</accession>
<keyword evidence="1" id="KW-0732">Signal</keyword>
<dbReference type="EMBL" id="NBAG03000544">
    <property type="protein sequence ID" value="PNI16091.1"/>
    <property type="molecule type" value="Genomic_DNA"/>
</dbReference>